<dbReference type="GO" id="GO:0050684">
    <property type="term" value="P:regulation of mRNA processing"/>
    <property type="evidence" value="ECO:0007669"/>
    <property type="project" value="TreeGrafter"/>
</dbReference>
<proteinExistence type="predicted"/>
<keyword evidence="12" id="KW-1185">Reference proteome</keyword>
<evidence type="ECO:0000256" key="6">
    <source>
        <dbReference type="ARBA" id="ARBA00022840"/>
    </source>
</evidence>
<dbReference type="InterPro" id="IPR000719">
    <property type="entry name" value="Prot_kinase_dom"/>
</dbReference>
<evidence type="ECO:0000256" key="5">
    <source>
        <dbReference type="ARBA" id="ARBA00022777"/>
    </source>
</evidence>
<dbReference type="SMART" id="SM00220">
    <property type="entry name" value="S_TKc"/>
    <property type="match status" value="1"/>
</dbReference>
<comment type="catalytic activity">
    <reaction evidence="7">
        <text>L-threonyl-[protein] + ATP = O-phospho-L-threonyl-[protein] + ADP + H(+)</text>
        <dbReference type="Rhea" id="RHEA:46608"/>
        <dbReference type="Rhea" id="RHEA-COMP:11060"/>
        <dbReference type="Rhea" id="RHEA-COMP:11605"/>
        <dbReference type="ChEBI" id="CHEBI:15378"/>
        <dbReference type="ChEBI" id="CHEBI:30013"/>
        <dbReference type="ChEBI" id="CHEBI:30616"/>
        <dbReference type="ChEBI" id="CHEBI:61977"/>
        <dbReference type="ChEBI" id="CHEBI:456216"/>
        <dbReference type="EC" id="2.7.11.1"/>
    </reaction>
</comment>
<keyword evidence="4 9" id="KW-0547">Nucleotide-binding</keyword>
<dbReference type="InterPro" id="IPR017441">
    <property type="entry name" value="Protein_kinase_ATP_BS"/>
</dbReference>
<dbReference type="AlphaFoldDB" id="A0AA35MDB5"/>
<evidence type="ECO:0000256" key="9">
    <source>
        <dbReference type="PROSITE-ProRule" id="PRU10141"/>
    </source>
</evidence>
<dbReference type="PANTHER" id="PTHR47634:SF9">
    <property type="entry name" value="PROTEIN KINASE DOMAIN-CONTAINING PROTEIN-RELATED"/>
    <property type="match status" value="1"/>
</dbReference>
<dbReference type="Gene3D" id="3.30.200.20">
    <property type="entry name" value="Phosphorylase Kinase, domain 1"/>
    <property type="match status" value="1"/>
</dbReference>
<protein>
    <recommendedName>
        <fullName evidence="1">non-specific serine/threonine protein kinase</fullName>
        <ecNumber evidence="1">2.7.11.1</ecNumber>
    </recommendedName>
</protein>
<evidence type="ECO:0000256" key="3">
    <source>
        <dbReference type="ARBA" id="ARBA00022679"/>
    </source>
</evidence>
<dbReference type="EMBL" id="CABFNP030001256">
    <property type="protein sequence ID" value="CAI6094595.1"/>
    <property type="molecule type" value="Genomic_DNA"/>
</dbReference>
<comment type="catalytic activity">
    <reaction evidence="8">
        <text>L-seryl-[protein] + ATP = O-phospho-L-seryl-[protein] + ADP + H(+)</text>
        <dbReference type="Rhea" id="RHEA:17989"/>
        <dbReference type="Rhea" id="RHEA-COMP:9863"/>
        <dbReference type="Rhea" id="RHEA-COMP:11604"/>
        <dbReference type="ChEBI" id="CHEBI:15378"/>
        <dbReference type="ChEBI" id="CHEBI:29999"/>
        <dbReference type="ChEBI" id="CHEBI:30616"/>
        <dbReference type="ChEBI" id="CHEBI:83421"/>
        <dbReference type="ChEBI" id="CHEBI:456216"/>
        <dbReference type="EC" id="2.7.11.1"/>
    </reaction>
</comment>
<keyword evidence="5" id="KW-0418">Kinase</keyword>
<dbReference type="PROSITE" id="PS00107">
    <property type="entry name" value="PROTEIN_KINASE_ATP"/>
    <property type="match status" value="1"/>
</dbReference>
<evidence type="ECO:0000256" key="7">
    <source>
        <dbReference type="ARBA" id="ARBA00047899"/>
    </source>
</evidence>
<keyword evidence="6 9" id="KW-0067">ATP-binding</keyword>
<evidence type="ECO:0000313" key="12">
    <source>
        <dbReference type="Proteomes" id="UP001160390"/>
    </source>
</evidence>
<feature type="binding site" evidence="9">
    <location>
        <position position="95"/>
    </location>
    <ligand>
        <name>ATP</name>
        <dbReference type="ChEBI" id="CHEBI:30616"/>
    </ligand>
</feature>
<evidence type="ECO:0000256" key="8">
    <source>
        <dbReference type="ARBA" id="ARBA00048679"/>
    </source>
</evidence>
<dbReference type="Gene3D" id="1.10.510.10">
    <property type="entry name" value="Transferase(Phosphotransferase) domain 1"/>
    <property type="match status" value="1"/>
</dbReference>
<dbReference type="GO" id="GO:0000245">
    <property type="term" value="P:spliceosomal complex assembly"/>
    <property type="evidence" value="ECO:0007669"/>
    <property type="project" value="TreeGrafter"/>
</dbReference>
<evidence type="ECO:0000256" key="4">
    <source>
        <dbReference type="ARBA" id="ARBA00022741"/>
    </source>
</evidence>
<dbReference type="SUPFAM" id="SSF56112">
    <property type="entry name" value="Protein kinase-like (PK-like)"/>
    <property type="match status" value="1"/>
</dbReference>
<comment type="caution">
    <text evidence="11">The sequence shown here is derived from an EMBL/GenBank/DDBJ whole genome shotgun (WGS) entry which is preliminary data.</text>
</comment>
<evidence type="ECO:0000259" key="10">
    <source>
        <dbReference type="PROSITE" id="PS50011"/>
    </source>
</evidence>
<name>A0AA35MDB5_9HYPO</name>
<dbReference type="InterPro" id="IPR051334">
    <property type="entry name" value="SRPK"/>
</dbReference>
<gene>
    <name evidence="11" type="ORF">CCHLO57077_00009441</name>
</gene>
<sequence>SSVSLISSVLKWARSALRRASSPPLRFRSASFEIVPPSEPLEEEHLEEFSAGAYYPVNIGDVYHSKYQVVGKLGFGSTSTVWLAKNSKHVHVALKIYIQGHTGKEESEVSNKILQGDSAHPEYHHFRTAREMIVLPHPNGDHHCMVQDPMWDSWRDILRRNPTRRFNLPMLKGGLQQILRTIDYLHNECKLVHTDIKADNMLHKNADKSIIDAFVQEEMSTPSARKIVNGFHLPKHLGIVIMSDFGAAVRGDLKRNHDARPDVYRSPEVMLEVPWSHPIDIWNIGVMIWDIFEGKHLFHGIDLTDTAYSTRAHLAEVIGMLGMPPLDLLKRGSRTDDFLTNDGQWKADVPIPIDSSLAQSEENLEGDEKQEFLRFVGGMLQWRPDDRKTAKELLQDPWLYN</sequence>
<dbReference type="InterPro" id="IPR011009">
    <property type="entry name" value="Kinase-like_dom_sf"/>
</dbReference>
<dbReference type="PANTHER" id="PTHR47634">
    <property type="entry name" value="PROTEIN KINASE DOMAIN-CONTAINING PROTEIN-RELATED"/>
    <property type="match status" value="1"/>
</dbReference>
<dbReference type="PROSITE" id="PS50011">
    <property type="entry name" value="PROTEIN_KINASE_DOM"/>
    <property type="match status" value="1"/>
</dbReference>
<evidence type="ECO:0000256" key="2">
    <source>
        <dbReference type="ARBA" id="ARBA00022527"/>
    </source>
</evidence>
<accession>A0AA35MDB5</accession>
<feature type="non-terminal residue" evidence="11">
    <location>
        <position position="401"/>
    </location>
</feature>
<keyword evidence="3" id="KW-0808">Transferase</keyword>
<dbReference type="Proteomes" id="UP001160390">
    <property type="component" value="Unassembled WGS sequence"/>
</dbReference>
<evidence type="ECO:0000256" key="1">
    <source>
        <dbReference type="ARBA" id="ARBA00012513"/>
    </source>
</evidence>
<evidence type="ECO:0000313" key="11">
    <source>
        <dbReference type="EMBL" id="CAI6094595.1"/>
    </source>
</evidence>
<dbReference type="EC" id="2.7.11.1" evidence="1"/>
<dbReference type="GO" id="GO:0005524">
    <property type="term" value="F:ATP binding"/>
    <property type="evidence" value="ECO:0007669"/>
    <property type="project" value="UniProtKB-UniRule"/>
</dbReference>
<dbReference type="Pfam" id="PF00069">
    <property type="entry name" value="Pkinase"/>
    <property type="match status" value="1"/>
</dbReference>
<feature type="domain" description="Protein kinase" evidence="10">
    <location>
        <begin position="67"/>
        <end position="399"/>
    </location>
</feature>
<organism evidence="11 12">
    <name type="scientific">Clonostachys chloroleuca</name>
    <dbReference type="NCBI Taxonomy" id="1926264"/>
    <lineage>
        <taxon>Eukaryota</taxon>
        <taxon>Fungi</taxon>
        <taxon>Dikarya</taxon>
        <taxon>Ascomycota</taxon>
        <taxon>Pezizomycotina</taxon>
        <taxon>Sordariomycetes</taxon>
        <taxon>Hypocreomycetidae</taxon>
        <taxon>Hypocreales</taxon>
        <taxon>Bionectriaceae</taxon>
        <taxon>Clonostachys</taxon>
    </lineage>
</organism>
<feature type="non-terminal residue" evidence="11">
    <location>
        <position position="1"/>
    </location>
</feature>
<keyword evidence="2" id="KW-0723">Serine/threonine-protein kinase</keyword>
<dbReference type="GO" id="GO:0004674">
    <property type="term" value="F:protein serine/threonine kinase activity"/>
    <property type="evidence" value="ECO:0007669"/>
    <property type="project" value="UniProtKB-KW"/>
</dbReference>
<reference evidence="11" key="1">
    <citation type="submission" date="2023-01" db="EMBL/GenBank/DDBJ databases">
        <authorList>
            <person name="Piombo E."/>
        </authorList>
    </citation>
    <scope>NUCLEOTIDE SEQUENCE</scope>
</reference>